<evidence type="ECO:0000256" key="10">
    <source>
        <dbReference type="ARBA" id="ARBA00030308"/>
    </source>
</evidence>
<dbReference type="GO" id="GO:0005829">
    <property type="term" value="C:cytosol"/>
    <property type="evidence" value="ECO:0007669"/>
    <property type="project" value="TreeGrafter"/>
</dbReference>
<dbReference type="GO" id="GO:0046872">
    <property type="term" value="F:metal ion binding"/>
    <property type="evidence" value="ECO:0007669"/>
    <property type="project" value="UniProtKB-KW"/>
</dbReference>
<accession>A0A3B0XBY7</accession>
<comment type="cofactor">
    <cofactor evidence="1">
        <name>Mg(2+)</name>
        <dbReference type="ChEBI" id="CHEBI:18420"/>
    </cofactor>
</comment>
<dbReference type="Gene3D" id="3.90.79.10">
    <property type="entry name" value="Nucleoside Triphosphate Pyrophosphohydrolase"/>
    <property type="match status" value="1"/>
</dbReference>
<dbReference type="InterPro" id="IPR000086">
    <property type="entry name" value="NUDIX_hydrolase_dom"/>
</dbReference>
<dbReference type="InterPro" id="IPR004385">
    <property type="entry name" value="NDP_pyrophosphatase"/>
</dbReference>
<gene>
    <name evidence="14" type="ORF">MNBD_GAMMA09-3296</name>
</gene>
<organism evidence="14">
    <name type="scientific">hydrothermal vent metagenome</name>
    <dbReference type="NCBI Taxonomy" id="652676"/>
    <lineage>
        <taxon>unclassified sequences</taxon>
        <taxon>metagenomes</taxon>
        <taxon>ecological metagenomes</taxon>
    </lineage>
</organism>
<dbReference type="PANTHER" id="PTHR11839:SF5">
    <property type="entry name" value="ADP-RIBOSE PYROPHOSPHATASE"/>
    <property type="match status" value="1"/>
</dbReference>
<keyword evidence="5" id="KW-0479">Metal-binding</keyword>
<comment type="similarity">
    <text evidence="2">Belongs to the Nudix hydrolase family. NudF subfamily.</text>
</comment>
<sequence>MKWNLLKTEPRYNGFFKVDLCHIQHETYEGGEIEVKRELLHRGDAVAVLLYDPSEDKVVLIEQFRVGAIEDENGPWMLEIIAGMVEQGETVIDVARRECEEEAGVKVHNFETVQSIYSSPGGCSERVHILCALVDSRQASGIHGLDHENEDIKVVVTDYEECLSLLASGKICSASPVIALQWLQLNRERLQIESFVL</sequence>
<keyword evidence="7" id="KW-0460">Magnesium</keyword>
<evidence type="ECO:0000256" key="1">
    <source>
        <dbReference type="ARBA" id="ARBA00001946"/>
    </source>
</evidence>
<reference evidence="14" key="1">
    <citation type="submission" date="2018-06" db="EMBL/GenBank/DDBJ databases">
        <authorList>
            <person name="Zhirakovskaya E."/>
        </authorList>
    </citation>
    <scope>NUCLEOTIDE SEQUENCE</scope>
</reference>
<evidence type="ECO:0000256" key="12">
    <source>
        <dbReference type="ARBA" id="ARBA00049546"/>
    </source>
</evidence>
<dbReference type="GO" id="GO:0006753">
    <property type="term" value="P:nucleoside phosphate metabolic process"/>
    <property type="evidence" value="ECO:0007669"/>
    <property type="project" value="TreeGrafter"/>
</dbReference>
<dbReference type="GO" id="GO:0019693">
    <property type="term" value="P:ribose phosphate metabolic process"/>
    <property type="evidence" value="ECO:0007669"/>
    <property type="project" value="TreeGrafter"/>
</dbReference>
<comment type="catalytic activity">
    <reaction evidence="12">
        <text>ADP-D-ribose + H2O = D-ribose 5-phosphate + AMP + 2 H(+)</text>
        <dbReference type="Rhea" id="RHEA:10412"/>
        <dbReference type="ChEBI" id="CHEBI:15377"/>
        <dbReference type="ChEBI" id="CHEBI:15378"/>
        <dbReference type="ChEBI" id="CHEBI:57967"/>
        <dbReference type="ChEBI" id="CHEBI:78346"/>
        <dbReference type="ChEBI" id="CHEBI:456215"/>
        <dbReference type="EC" id="3.6.1.13"/>
    </reaction>
</comment>
<dbReference type="EC" id="3.6.1.13" evidence="3"/>
<dbReference type="EMBL" id="UOFI01000069">
    <property type="protein sequence ID" value="VAW65798.1"/>
    <property type="molecule type" value="Genomic_DNA"/>
</dbReference>
<evidence type="ECO:0000256" key="3">
    <source>
        <dbReference type="ARBA" id="ARBA00012453"/>
    </source>
</evidence>
<dbReference type="GO" id="GO:0047631">
    <property type="term" value="F:ADP-ribose diphosphatase activity"/>
    <property type="evidence" value="ECO:0007669"/>
    <property type="project" value="UniProtKB-EC"/>
</dbReference>
<dbReference type="SUPFAM" id="SSF55811">
    <property type="entry name" value="Nudix"/>
    <property type="match status" value="1"/>
</dbReference>
<dbReference type="Pfam" id="PF00293">
    <property type="entry name" value="NUDIX"/>
    <property type="match status" value="1"/>
</dbReference>
<evidence type="ECO:0000256" key="11">
    <source>
        <dbReference type="ARBA" id="ARBA00033056"/>
    </source>
</evidence>
<name>A0A3B0XBY7_9ZZZZ</name>
<dbReference type="AlphaFoldDB" id="A0A3B0XBY7"/>
<proteinExistence type="inferred from homology"/>
<dbReference type="InterPro" id="IPR015797">
    <property type="entry name" value="NUDIX_hydrolase-like_dom_sf"/>
</dbReference>
<protein>
    <recommendedName>
        <fullName evidence="4">ADP-ribose pyrophosphatase</fullName>
        <ecNumber evidence="3">3.6.1.13</ecNumber>
    </recommendedName>
    <alternativeName>
        <fullName evidence="9">ADP-ribose diphosphatase</fullName>
    </alternativeName>
    <alternativeName>
        <fullName evidence="11">ADP-ribose phosphohydrolase</fullName>
    </alternativeName>
    <alternativeName>
        <fullName evidence="10">Adenosine diphosphoribose pyrophosphatase</fullName>
    </alternativeName>
</protein>
<evidence type="ECO:0000256" key="9">
    <source>
        <dbReference type="ARBA" id="ARBA00030162"/>
    </source>
</evidence>
<evidence type="ECO:0000313" key="14">
    <source>
        <dbReference type="EMBL" id="VAW65798.1"/>
    </source>
</evidence>
<dbReference type="CDD" id="cd24155">
    <property type="entry name" value="NUDIX_ADPRase"/>
    <property type="match status" value="1"/>
</dbReference>
<evidence type="ECO:0000256" key="6">
    <source>
        <dbReference type="ARBA" id="ARBA00022801"/>
    </source>
</evidence>
<keyword evidence="6 14" id="KW-0378">Hydrolase</keyword>
<evidence type="ECO:0000259" key="13">
    <source>
        <dbReference type="PROSITE" id="PS51462"/>
    </source>
</evidence>
<evidence type="ECO:0000256" key="4">
    <source>
        <dbReference type="ARBA" id="ARBA00013297"/>
    </source>
</evidence>
<evidence type="ECO:0000256" key="5">
    <source>
        <dbReference type="ARBA" id="ARBA00022723"/>
    </source>
</evidence>
<evidence type="ECO:0000256" key="2">
    <source>
        <dbReference type="ARBA" id="ARBA00007482"/>
    </source>
</evidence>
<evidence type="ECO:0000256" key="7">
    <source>
        <dbReference type="ARBA" id="ARBA00022842"/>
    </source>
</evidence>
<feature type="domain" description="Nudix hydrolase" evidence="13">
    <location>
        <begin position="41"/>
        <end position="179"/>
    </location>
</feature>
<comment type="function">
    <text evidence="8">Acts on ADP-mannose and ADP-glucose as well as ADP-ribose. Prevents glycogen biosynthesis. The reaction catalyzed by this enzyme is a limiting step of the gluconeogenic process.</text>
</comment>
<dbReference type="GO" id="GO:0019144">
    <property type="term" value="F:ADP-sugar diphosphatase activity"/>
    <property type="evidence" value="ECO:0007669"/>
    <property type="project" value="TreeGrafter"/>
</dbReference>
<evidence type="ECO:0000256" key="8">
    <source>
        <dbReference type="ARBA" id="ARBA00025164"/>
    </source>
</evidence>
<dbReference type="PANTHER" id="PTHR11839">
    <property type="entry name" value="UDP/ADP-SUGAR PYROPHOSPHATASE"/>
    <property type="match status" value="1"/>
</dbReference>
<dbReference type="NCBIfam" id="TIGR00052">
    <property type="entry name" value="nudix-type nucleoside diphosphatase, YffH/AdpP family"/>
    <property type="match status" value="1"/>
</dbReference>
<dbReference type="PROSITE" id="PS51462">
    <property type="entry name" value="NUDIX"/>
    <property type="match status" value="1"/>
</dbReference>